<protein>
    <submittedName>
        <fullName evidence="2">Uncharacterized protein</fullName>
    </submittedName>
</protein>
<dbReference type="EMBL" id="MW353175">
    <property type="protein sequence ID" value="QQO91826.1"/>
    <property type="molecule type" value="Genomic_DNA"/>
</dbReference>
<dbReference type="Proteomes" id="UP000595566">
    <property type="component" value="Segment"/>
</dbReference>
<keyword evidence="3" id="KW-1185">Reference proteome</keyword>
<evidence type="ECO:0000256" key="1">
    <source>
        <dbReference type="SAM" id="Phobius"/>
    </source>
</evidence>
<gene>
    <name evidence="2" type="ORF">immuto26A_147</name>
</gene>
<feature type="transmembrane region" description="Helical" evidence="1">
    <location>
        <begin position="39"/>
        <end position="62"/>
    </location>
</feature>
<accession>A0A7T8ERG2</accession>
<reference evidence="2 3" key="1">
    <citation type="submission" date="2020-12" db="EMBL/GenBank/DDBJ databases">
        <title>Dynamics of Baltic Sea phages driven by environmental changes.</title>
        <authorList>
            <person name="Hoetzinger M."/>
            <person name="Nilsson E."/>
            <person name="Holmfeldt K."/>
        </authorList>
    </citation>
    <scope>NUCLEOTIDE SEQUENCE [LARGE SCALE GENOMIC DNA]</scope>
</reference>
<evidence type="ECO:0000313" key="2">
    <source>
        <dbReference type="EMBL" id="QQO91826.1"/>
    </source>
</evidence>
<proteinExistence type="predicted"/>
<name>A0A7T8ERG2_9CAUD</name>
<sequence>MIADILNMIFSIEYLVLGTLVAALLDISIHYTKSSERFTLLEICGCVMFWPFILMVFVISFIKGE</sequence>
<feature type="transmembrane region" description="Helical" evidence="1">
    <location>
        <begin position="6"/>
        <end position="27"/>
    </location>
</feature>
<keyword evidence="1" id="KW-0812">Transmembrane</keyword>
<keyword evidence="1" id="KW-1133">Transmembrane helix</keyword>
<organism evidence="2 3">
    <name type="scientific">Flavobacterium phage vB_FspM_immuto_2-6A</name>
    <dbReference type="NCBI Taxonomy" id="2801477"/>
    <lineage>
        <taxon>Viruses</taxon>
        <taxon>Duplodnaviria</taxon>
        <taxon>Heunggongvirae</taxon>
        <taxon>Uroviricota</taxon>
        <taxon>Caudoviricetes</taxon>
        <taxon>Immutovirus</taxon>
        <taxon>Immutovirus immuto</taxon>
    </lineage>
</organism>
<evidence type="ECO:0000313" key="3">
    <source>
        <dbReference type="Proteomes" id="UP000595566"/>
    </source>
</evidence>
<keyword evidence="1" id="KW-0472">Membrane</keyword>